<proteinExistence type="inferred from homology"/>
<dbReference type="PROSITE" id="PS00346">
    <property type="entry name" value="ETS_DOMAIN_2"/>
    <property type="match status" value="1"/>
</dbReference>
<dbReference type="SUPFAM" id="SSF46785">
    <property type="entry name" value="Winged helix' DNA-binding domain"/>
    <property type="match status" value="1"/>
</dbReference>
<dbReference type="GO" id="GO:0000981">
    <property type="term" value="F:DNA-binding transcription factor activity, RNA polymerase II-specific"/>
    <property type="evidence" value="ECO:0007669"/>
    <property type="project" value="TreeGrafter"/>
</dbReference>
<name>A0A8J6G7D6_MICOH</name>
<dbReference type="InterPro" id="IPR006715">
    <property type="entry name" value="ETS_PEA3_N"/>
</dbReference>
<dbReference type="PANTHER" id="PTHR11849:SF160">
    <property type="entry name" value="ETS TRANSLOCATION VARIANT 5"/>
    <property type="match status" value="1"/>
</dbReference>
<sequence length="724" mass="80103">MAAGGAGGGRASAAAGCRAAQSPEAGARSGPQPRSLRPSPPPRRAGGRAEWPLRPGSVRFLGGIGRGRLAVPERAESRFPYVVEEAPGMLERVQGAGCGAQAAGTGCKNEKLLNAEAFHRGTRDFGSTMDGFCDQQVPFMFPGKSRSEDCRGRPVTDRKRKFLDTDLAHDSEELFQDLSQLQEAWLAEGKFLDCAVLYVKHSTVPFRAVQRSKTEVSFPAQVPDDEQFVPDFQSDNLVLHAPPPTKIKRELHSPSSELSSCSHEQALGANYGEKCLYNYCAYDRKPPSGFKPLTPPTTPLSPTHQSSLFPPPQATLPTSALAPGAGPVQGVGPAPTPHSLPEPGSQQQTFVVPRPPHQPLQMPKMMPESQYASEQRWVLLWAVLGSFSREFLCSSGKKQSALVASYLYSDRSTEASVKFQRQLSEPCHPFPPQSGVPGDNRPSYHRQMSEPIVPAAPPPLQGFKQEYHDPLYEHGVPGMPGPPAHGFQSPMGIKQEPRDYCADSGTVKDVCICASLSEVPNCQSYMRGGGYFSSNHDGFAYEKDPRLYFDDTCVVPERLEGKVKQEPTLYREGPPYQRRGSLQLWQFLVTLLDDPANAHFIAWTGRGMEFKLIEPEEVARRWGIQKNRPAMNYDKLSRSLRYYYEKGIMQKVAGERYVYKFVCDPDALFSMAFPDNQRPFLKAESECPLNDEDTLPLTHFEDNPAYLLDMDRCSSLPYAEGFAY</sequence>
<comment type="similarity">
    <text evidence="2 6">Belongs to the ETS family.</text>
</comment>
<evidence type="ECO:0000313" key="9">
    <source>
        <dbReference type="EMBL" id="KAH0506384.1"/>
    </source>
</evidence>
<dbReference type="PROSITE" id="PS50061">
    <property type="entry name" value="ETS_DOMAIN_3"/>
    <property type="match status" value="1"/>
</dbReference>
<dbReference type="FunFam" id="1.10.10.10:FF:000121">
    <property type="entry name" value="ETS translocation variant 5"/>
    <property type="match status" value="1"/>
</dbReference>
<feature type="compositionally biased region" description="Gly residues" evidence="7">
    <location>
        <begin position="1"/>
        <end position="10"/>
    </location>
</feature>
<keyword evidence="3" id="KW-0597">Phosphoprotein</keyword>
<evidence type="ECO:0000313" key="10">
    <source>
        <dbReference type="Proteomes" id="UP000710432"/>
    </source>
</evidence>
<reference evidence="9" key="1">
    <citation type="submission" date="2020-03" db="EMBL/GenBank/DDBJ databases">
        <title>Studies in the Genomics of Life Span.</title>
        <authorList>
            <person name="Glass D."/>
        </authorList>
    </citation>
    <scope>NUCLEOTIDE SEQUENCE</scope>
    <source>
        <strain evidence="9">LTLLF</strain>
        <tissue evidence="9">Muscle</tissue>
    </source>
</reference>
<dbReference type="PROSITE" id="PS00345">
    <property type="entry name" value="ETS_DOMAIN_1"/>
    <property type="match status" value="1"/>
</dbReference>
<protein>
    <submittedName>
        <fullName evidence="9">ETS translocation variant 5</fullName>
    </submittedName>
</protein>
<evidence type="ECO:0000256" key="1">
    <source>
        <dbReference type="ARBA" id="ARBA00004123"/>
    </source>
</evidence>
<dbReference type="InterPro" id="IPR036390">
    <property type="entry name" value="WH_DNA-bd_sf"/>
</dbReference>
<dbReference type="GO" id="GO:0043565">
    <property type="term" value="F:sequence-specific DNA binding"/>
    <property type="evidence" value="ECO:0007669"/>
    <property type="project" value="InterPro"/>
</dbReference>
<dbReference type="Pfam" id="PF04621">
    <property type="entry name" value="ETS_PEA3_N"/>
    <property type="match status" value="2"/>
</dbReference>
<dbReference type="SMART" id="SM00413">
    <property type="entry name" value="ETS"/>
    <property type="match status" value="1"/>
</dbReference>
<accession>A0A8J6G7D6</accession>
<dbReference type="EMBL" id="JAATJU010024100">
    <property type="protein sequence ID" value="KAH0506384.1"/>
    <property type="molecule type" value="Genomic_DNA"/>
</dbReference>
<feature type="region of interest" description="Disordered" evidence="7">
    <location>
        <begin position="1"/>
        <end position="56"/>
    </location>
</feature>
<keyword evidence="5 6" id="KW-0539">Nucleus</keyword>
<comment type="subcellular location">
    <subcellularLocation>
        <location evidence="1 6">Nucleus</location>
    </subcellularLocation>
</comment>
<feature type="compositionally biased region" description="Low complexity" evidence="7">
    <location>
        <begin position="320"/>
        <end position="333"/>
    </location>
</feature>
<evidence type="ECO:0000256" key="4">
    <source>
        <dbReference type="ARBA" id="ARBA00023125"/>
    </source>
</evidence>
<organism evidence="9 10">
    <name type="scientific">Microtus ochrogaster</name>
    <name type="common">Prairie vole</name>
    <dbReference type="NCBI Taxonomy" id="79684"/>
    <lineage>
        <taxon>Eukaryota</taxon>
        <taxon>Metazoa</taxon>
        <taxon>Chordata</taxon>
        <taxon>Craniata</taxon>
        <taxon>Vertebrata</taxon>
        <taxon>Euteleostomi</taxon>
        <taxon>Mammalia</taxon>
        <taxon>Eutheria</taxon>
        <taxon>Euarchontoglires</taxon>
        <taxon>Glires</taxon>
        <taxon>Rodentia</taxon>
        <taxon>Myomorpha</taxon>
        <taxon>Muroidea</taxon>
        <taxon>Cricetidae</taxon>
        <taxon>Arvicolinae</taxon>
        <taxon>Microtus</taxon>
    </lineage>
</organism>
<dbReference type="InterPro" id="IPR000418">
    <property type="entry name" value="Ets_dom"/>
</dbReference>
<comment type="caution">
    <text evidence="9">The sequence shown here is derived from an EMBL/GenBank/DDBJ whole genome shotgun (WGS) entry which is preliminary data.</text>
</comment>
<keyword evidence="4 6" id="KW-0238">DNA-binding</keyword>
<evidence type="ECO:0000256" key="2">
    <source>
        <dbReference type="ARBA" id="ARBA00005562"/>
    </source>
</evidence>
<feature type="compositionally biased region" description="Low complexity" evidence="7">
    <location>
        <begin position="28"/>
        <end position="37"/>
    </location>
</feature>
<feature type="region of interest" description="Disordered" evidence="7">
    <location>
        <begin position="290"/>
        <end position="367"/>
    </location>
</feature>
<dbReference type="PANTHER" id="PTHR11849">
    <property type="entry name" value="ETS"/>
    <property type="match status" value="1"/>
</dbReference>
<dbReference type="GO" id="GO:0045893">
    <property type="term" value="P:positive regulation of DNA-templated transcription"/>
    <property type="evidence" value="ECO:0007669"/>
    <property type="project" value="UniProtKB-ARBA"/>
</dbReference>
<dbReference type="InterPro" id="IPR036388">
    <property type="entry name" value="WH-like_DNA-bd_sf"/>
</dbReference>
<evidence type="ECO:0000259" key="8">
    <source>
        <dbReference type="PROSITE" id="PS50061"/>
    </source>
</evidence>
<feature type="compositionally biased region" description="Low complexity" evidence="7">
    <location>
        <begin position="11"/>
        <end position="20"/>
    </location>
</feature>
<dbReference type="Gene3D" id="1.10.10.10">
    <property type="entry name" value="Winged helix-like DNA-binding domain superfamily/Winged helix DNA-binding domain"/>
    <property type="match status" value="1"/>
</dbReference>
<dbReference type="InterPro" id="IPR046328">
    <property type="entry name" value="ETS_fam"/>
</dbReference>
<gene>
    <name evidence="9" type="ORF">LTLLF_173020</name>
</gene>
<evidence type="ECO:0000256" key="6">
    <source>
        <dbReference type="RuleBase" id="RU004019"/>
    </source>
</evidence>
<dbReference type="GO" id="GO:0030154">
    <property type="term" value="P:cell differentiation"/>
    <property type="evidence" value="ECO:0007669"/>
    <property type="project" value="TreeGrafter"/>
</dbReference>
<feature type="domain" description="ETS" evidence="8">
    <location>
        <begin position="582"/>
        <end position="662"/>
    </location>
</feature>
<dbReference type="Proteomes" id="UP000710432">
    <property type="component" value="Unassembled WGS sequence"/>
</dbReference>
<dbReference type="PRINTS" id="PR00454">
    <property type="entry name" value="ETSDOMAIN"/>
</dbReference>
<evidence type="ECO:0000256" key="5">
    <source>
        <dbReference type="ARBA" id="ARBA00023242"/>
    </source>
</evidence>
<dbReference type="AlphaFoldDB" id="A0A8J6G7D6"/>
<evidence type="ECO:0000256" key="7">
    <source>
        <dbReference type="SAM" id="MobiDB-lite"/>
    </source>
</evidence>
<evidence type="ECO:0000256" key="3">
    <source>
        <dbReference type="ARBA" id="ARBA00022553"/>
    </source>
</evidence>
<dbReference type="GO" id="GO:0005634">
    <property type="term" value="C:nucleus"/>
    <property type="evidence" value="ECO:0007669"/>
    <property type="project" value="UniProtKB-SubCell"/>
</dbReference>
<dbReference type="Pfam" id="PF00178">
    <property type="entry name" value="Ets"/>
    <property type="match status" value="1"/>
</dbReference>